<organism evidence="1 2">
    <name type="scientific">Toxoplasma gondii p89</name>
    <dbReference type="NCBI Taxonomy" id="943119"/>
    <lineage>
        <taxon>Eukaryota</taxon>
        <taxon>Sar</taxon>
        <taxon>Alveolata</taxon>
        <taxon>Apicomplexa</taxon>
        <taxon>Conoidasida</taxon>
        <taxon>Coccidia</taxon>
        <taxon>Eucoccidiorida</taxon>
        <taxon>Eimeriorina</taxon>
        <taxon>Sarcocystidae</taxon>
        <taxon>Toxoplasma</taxon>
    </lineage>
</organism>
<gene>
    <name evidence="1" type="ORF">TGP89_315465</name>
</gene>
<sequence length="197" mass="22380">MPSYTQLCRDANPCLAPHLRCICLKFSAMHKDSCCESRLQGISFLELETQVFSLEQVYKSDLIPSVSSQSYRIHFFQFAHLQFSRSFLHSLSTASRVTQALAHRKLRPHVEIWARIEGMVFSGAGVCIVFSSVSRDAMPGSSLILSERSTFIDPHLGAFRCAQYSKRERWTFSIEWRPNTLETAEMGTPRCLPPLAD</sequence>
<protein>
    <submittedName>
        <fullName evidence="1">Uncharacterized protein</fullName>
    </submittedName>
</protein>
<proteinExistence type="predicted"/>
<dbReference type="Proteomes" id="UP000028828">
    <property type="component" value="Unassembled WGS sequence"/>
</dbReference>
<dbReference type="EMBL" id="AEYI02000430">
    <property type="protein sequence ID" value="KFG49510.1"/>
    <property type="molecule type" value="Genomic_DNA"/>
</dbReference>
<name>A0A086KYP2_TOXGO</name>
<evidence type="ECO:0000313" key="2">
    <source>
        <dbReference type="Proteomes" id="UP000028828"/>
    </source>
</evidence>
<comment type="caution">
    <text evidence="1">The sequence shown here is derived from an EMBL/GenBank/DDBJ whole genome shotgun (WGS) entry which is preliminary data.</text>
</comment>
<accession>A0A086KYP2</accession>
<reference evidence="1 2" key="1">
    <citation type="submission" date="2014-03" db="EMBL/GenBank/DDBJ databases">
        <authorList>
            <person name="Sibley D."/>
            <person name="Venepally P."/>
            <person name="Karamycheva S."/>
            <person name="Hadjithomas M."/>
            <person name="Khan A."/>
            <person name="Brunk B."/>
            <person name="Roos D."/>
            <person name="Caler E."/>
            <person name="Lorenzi H."/>
        </authorList>
    </citation>
    <scope>NUCLEOTIDE SEQUENCE [LARGE SCALE GENOMIC DNA]</scope>
    <source>
        <strain evidence="2">p89</strain>
    </source>
</reference>
<dbReference type="VEuPathDB" id="ToxoDB:TGP89_315465"/>
<evidence type="ECO:0000313" key="1">
    <source>
        <dbReference type="EMBL" id="KFG49510.1"/>
    </source>
</evidence>
<dbReference type="AlphaFoldDB" id="A0A086KYP2"/>